<dbReference type="Proteomes" id="UP001596310">
    <property type="component" value="Unassembled WGS sequence"/>
</dbReference>
<dbReference type="RefSeq" id="WP_125600807.1">
    <property type="nucleotide sequence ID" value="NZ_JBHSSM010000020.1"/>
</dbReference>
<evidence type="ECO:0000313" key="1">
    <source>
        <dbReference type="EMBL" id="MFC6315749.1"/>
    </source>
</evidence>
<organism evidence="1 2">
    <name type="scientific">Lapidilactobacillus achengensis</name>
    <dbReference type="NCBI Taxonomy" id="2486000"/>
    <lineage>
        <taxon>Bacteria</taxon>
        <taxon>Bacillati</taxon>
        <taxon>Bacillota</taxon>
        <taxon>Bacilli</taxon>
        <taxon>Lactobacillales</taxon>
        <taxon>Lactobacillaceae</taxon>
        <taxon>Lapidilactobacillus</taxon>
    </lineage>
</organism>
<accession>A0ABW1USF7</accession>
<protein>
    <submittedName>
        <fullName evidence="1">Uncharacterized protein</fullName>
    </submittedName>
</protein>
<comment type="caution">
    <text evidence="1">The sequence shown here is derived from an EMBL/GenBank/DDBJ whole genome shotgun (WGS) entry which is preliminary data.</text>
</comment>
<sequence length="152" mass="16588">MGVARERNRLGLLLRTGTWWASFEANPQAQQLVFKSSLVLSGRAAKDNFTTEPRSPSRLLGKIEPICNRGEGFDEVVLQNRGQTIAHFWGGTAMPTDSESLGLVLNLRLIAGVVGFDVDATASGRLLWLERGGRRLKPIRKTGGLSSNRALS</sequence>
<keyword evidence="2" id="KW-1185">Reference proteome</keyword>
<evidence type="ECO:0000313" key="2">
    <source>
        <dbReference type="Proteomes" id="UP001596310"/>
    </source>
</evidence>
<reference evidence="2" key="1">
    <citation type="journal article" date="2019" name="Int. J. Syst. Evol. Microbiol.">
        <title>The Global Catalogue of Microorganisms (GCM) 10K type strain sequencing project: providing services to taxonomists for standard genome sequencing and annotation.</title>
        <authorList>
            <consortium name="The Broad Institute Genomics Platform"/>
            <consortium name="The Broad Institute Genome Sequencing Center for Infectious Disease"/>
            <person name="Wu L."/>
            <person name="Ma J."/>
        </authorList>
    </citation>
    <scope>NUCLEOTIDE SEQUENCE [LARGE SCALE GENOMIC DNA]</scope>
    <source>
        <strain evidence="2">CCM 8897</strain>
    </source>
</reference>
<proteinExistence type="predicted"/>
<name>A0ABW1USF7_9LACO</name>
<dbReference type="EMBL" id="JBHSSM010000020">
    <property type="protein sequence ID" value="MFC6315749.1"/>
    <property type="molecule type" value="Genomic_DNA"/>
</dbReference>
<gene>
    <name evidence="1" type="ORF">ACFQHW_09260</name>
</gene>